<sequence>MTTPFPLHRLLQSAVQLAPEVSKDFVECASVPLWVLCVGRFPDVHRMGIPEVKYIANIHGNEPVGRELLLHFINYLVHNYKHNEDIEALVNSTRIHFLPALNPDGFKTSVPGDCQGSQGRTQERCTLGPLTPVLSFLDLNRNFPSIFGHNLSPLQPETLAAMQWFQSETFVLSATLHGGALVAVYPFSFSVEGHHGKAKSPDDDIFKYLTKTYANAHKTMHKGDFCNETFPGGITNAAAWYPVLGCLQDYNYIKGQCFEITLEVSCCKYPREDQLPRLWDENKQALLELIKQVHKGSGIKGRVVDTSGNSVPKATIQFTTRKKKYVYQANNYGEFYKILIPGKYKVRVKEVSRKCCALSYLATEGTIVPGKRVVGLGNHGMGSTRHSVGMVAVNLLARRLNIADQWKTDKQSKADIVQTQIDGLQLVLLKPRQFMNINGHSVAKAAEKFNLTPEYIYLLHDELDKPIGKVSLKLGGSASAGKSLGERIERCFVRYYESNEPVGRELLLHFINYLVHNYKHNEDIEALVNSTRIHFLPALNPDGFKTSVPGDCQGSQGRTQERCTLGPLTPVLSLLDLNRNFPSIFGHNLSPLQPETLAAMQWFQSETFVLSATLHGGALVAVYPFSFSVEGHHGKAKSPDDDIFKYLTKTYANAHKTMHKGDFCNETFPGGITNAAAWYPVLGCLQDYNYIKGQCFEITLEVSCCKYPREDQLPRLWDENKQALLELIKQVHKGIKGRVVDTSGNSVPKATIQFTTRKKKYVYQANNYGEFYKILIPGKYKVRVKAQGYLSETKLVIVTDKISSYSAITQNFILKKQENKKKQ</sequence>
<dbReference type="InterPro" id="IPR008969">
    <property type="entry name" value="CarboxyPept-like_regulatory"/>
</dbReference>
<name>A0AAD1WLH2_PELCU</name>
<dbReference type="GO" id="GO:0016485">
    <property type="term" value="P:protein processing"/>
    <property type="evidence" value="ECO:0007669"/>
    <property type="project" value="TreeGrafter"/>
</dbReference>
<keyword evidence="5" id="KW-0479">Metal-binding</keyword>
<keyword evidence="13" id="KW-1185">Reference proteome</keyword>
<reference evidence="12" key="1">
    <citation type="submission" date="2022-03" db="EMBL/GenBank/DDBJ databases">
        <authorList>
            <person name="Alioto T."/>
            <person name="Alioto T."/>
            <person name="Gomez Garrido J."/>
        </authorList>
    </citation>
    <scope>NUCLEOTIDE SEQUENCE</scope>
</reference>
<dbReference type="GO" id="GO:0005615">
    <property type="term" value="C:extracellular space"/>
    <property type="evidence" value="ECO:0007669"/>
    <property type="project" value="TreeGrafter"/>
</dbReference>
<evidence type="ECO:0000256" key="6">
    <source>
        <dbReference type="ARBA" id="ARBA00022801"/>
    </source>
</evidence>
<dbReference type="SUPFAM" id="SSF53178">
    <property type="entry name" value="Peptidyl-tRNA hydrolase-like"/>
    <property type="match status" value="1"/>
</dbReference>
<dbReference type="PROSITE" id="PS52035">
    <property type="entry name" value="PEPTIDASE_M14"/>
    <property type="match status" value="2"/>
</dbReference>
<evidence type="ECO:0000256" key="9">
    <source>
        <dbReference type="ARBA" id="ARBA00023180"/>
    </source>
</evidence>
<dbReference type="SUPFAM" id="SSF49464">
    <property type="entry name" value="Carboxypeptidase regulatory domain-like"/>
    <property type="match status" value="2"/>
</dbReference>
<dbReference type="InterPro" id="IPR036416">
    <property type="entry name" value="Pept_tRNA_hydro_sf"/>
</dbReference>
<dbReference type="InterPro" id="IPR050753">
    <property type="entry name" value="Peptidase_M14_domain"/>
</dbReference>
<dbReference type="Proteomes" id="UP001295444">
    <property type="component" value="Chromosome 09"/>
</dbReference>
<dbReference type="GO" id="GO:0008270">
    <property type="term" value="F:zinc ion binding"/>
    <property type="evidence" value="ECO:0007669"/>
    <property type="project" value="InterPro"/>
</dbReference>
<dbReference type="SUPFAM" id="SSF53187">
    <property type="entry name" value="Zn-dependent exopeptidases"/>
    <property type="match status" value="2"/>
</dbReference>
<evidence type="ECO:0000256" key="7">
    <source>
        <dbReference type="ARBA" id="ARBA00022833"/>
    </source>
</evidence>
<keyword evidence="9" id="KW-0325">Glycoprotein</keyword>
<dbReference type="CDD" id="cd11308">
    <property type="entry name" value="Peptidase_M14NE-CP-C_like"/>
    <property type="match status" value="1"/>
</dbReference>
<dbReference type="Gene3D" id="3.40.630.10">
    <property type="entry name" value="Zn peptidases"/>
    <property type="match status" value="2"/>
</dbReference>
<feature type="active site" description="Proton donor/acceptor" evidence="10">
    <location>
        <position position="263"/>
    </location>
</feature>
<evidence type="ECO:0000256" key="5">
    <source>
        <dbReference type="ARBA" id="ARBA00022723"/>
    </source>
</evidence>
<dbReference type="PROSITE" id="PS00132">
    <property type="entry name" value="CARBOXYPEPT_ZN_1"/>
    <property type="match status" value="1"/>
</dbReference>
<dbReference type="Gene3D" id="3.40.50.1470">
    <property type="entry name" value="Peptidyl-tRNA hydrolase"/>
    <property type="match status" value="1"/>
</dbReference>
<feature type="domain" description="Peptidase M14" evidence="11">
    <location>
        <begin position="1"/>
        <end position="293"/>
    </location>
</feature>
<dbReference type="Pfam" id="PF01195">
    <property type="entry name" value="Pept_tRNA_hydro"/>
    <property type="match status" value="1"/>
</dbReference>
<proteinExistence type="inferred from homology"/>
<dbReference type="Pfam" id="PF00246">
    <property type="entry name" value="Peptidase_M14"/>
    <property type="match status" value="2"/>
</dbReference>
<evidence type="ECO:0000256" key="4">
    <source>
        <dbReference type="ARBA" id="ARBA00022670"/>
    </source>
</evidence>
<evidence type="ECO:0000256" key="1">
    <source>
        <dbReference type="ARBA" id="ARBA00001947"/>
    </source>
</evidence>
<evidence type="ECO:0000313" key="12">
    <source>
        <dbReference type="EMBL" id="CAH2316234.1"/>
    </source>
</evidence>
<feature type="active site" description="Proton donor/acceptor" evidence="10">
    <location>
        <position position="701"/>
    </location>
</feature>
<dbReference type="SMART" id="SM00631">
    <property type="entry name" value="Zn_pept"/>
    <property type="match status" value="2"/>
</dbReference>
<dbReference type="GO" id="GO:0006518">
    <property type="term" value="P:peptide metabolic process"/>
    <property type="evidence" value="ECO:0007669"/>
    <property type="project" value="TreeGrafter"/>
</dbReference>
<evidence type="ECO:0000256" key="10">
    <source>
        <dbReference type="PROSITE-ProRule" id="PRU01379"/>
    </source>
</evidence>
<dbReference type="InterPro" id="IPR057247">
    <property type="entry name" value="CARBOXYPEPT_ZN_2"/>
</dbReference>
<dbReference type="InterPro" id="IPR000834">
    <property type="entry name" value="Peptidase_M14"/>
</dbReference>
<evidence type="ECO:0000259" key="11">
    <source>
        <dbReference type="PROSITE" id="PS52035"/>
    </source>
</evidence>
<dbReference type="Gene3D" id="2.60.40.1120">
    <property type="entry name" value="Carboxypeptidase-like, regulatory domain"/>
    <property type="match status" value="2"/>
</dbReference>
<dbReference type="GO" id="GO:0004045">
    <property type="term" value="F:peptidyl-tRNA hydrolase activity"/>
    <property type="evidence" value="ECO:0007669"/>
    <property type="project" value="InterPro"/>
</dbReference>
<dbReference type="GO" id="GO:0004181">
    <property type="term" value="F:metallocarboxypeptidase activity"/>
    <property type="evidence" value="ECO:0007669"/>
    <property type="project" value="InterPro"/>
</dbReference>
<organism evidence="12 13">
    <name type="scientific">Pelobates cultripes</name>
    <name type="common">Western spadefoot toad</name>
    <dbReference type="NCBI Taxonomy" id="61616"/>
    <lineage>
        <taxon>Eukaryota</taxon>
        <taxon>Metazoa</taxon>
        <taxon>Chordata</taxon>
        <taxon>Craniata</taxon>
        <taxon>Vertebrata</taxon>
        <taxon>Euteleostomi</taxon>
        <taxon>Amphibia</taxon>
        <taxon>Batrachia</taxon>
        <taxon>Anura</taxon>
        <taxon>Pelobatoidea</taxon>
        <taxon>Pelobatidae</taxon>
        <taxon>Pelobates</taxon>
    </lineage>
</organism>
<feature type="domain" description="Peptidase M14" evidence="11">
    <location>
        <begin position="430"/>
        <end position="731"/>
    </location>
</feature>
<keyword evidence="8" id="KW-0482">Metalloprotease</keyword>
<dbReference type="AlphaFoldDB" id="A0AAD1WLH2"/>
<evidence type="ECO:0000256" key="3">
    <source>
        <dbReference type="ARBA" id="ARBA00022645"/>
    </source>
</evidence>
<keyword evidence="6" id="KW-0378">Hydrolase</keyword>
<evidence type="ECO:0000256" key="8">
    <source>
        <dbReference type="ARBA" id="ARBA00023049"/>
    </source>
</evidence>
<protein>
    <submittedName>
        <fullName evidence="12">Carboxypeptidase D-like</fullName>
    </submittedName>
</protein>
<dbReference type="InterPro" id="IPR001328">
    <property type="entry name" value="Pept_tRNA_hydro"/>
</dbReference>
<evidence type="ECO:0000256" key="2">
    <source>
        <dbReference type="ARBA" id="ARBA00005988"/>
    </source>
</evidence>
<dbReference type="PANTHER" id="PTHR11532">
    <property type="entry name" value="PROTEASE M14 CARBOXYPEPTIDASE"/>
    <property type="match status" value="1"/>
</dbReference>
<keyword evidence="7" id="KW-0862">Zinc</keyword>
<gene>
    <name evidence="12" type="ORF">PECUL_23A052570</name>
</gene>
<dbReference type="PRINTS" id="PR00765">
    <property type="entry name" value="CRBOXYPTASEA"/>
</dbReference>
<comment type="cofactor">
    <cofactor evidence="1">
        <name>Zn(2+)</name>
        <dbReference type="ChEBI" id="CHEBI:29105"/>
    </cofactor>
</comment>
<evidence type="ECO:0000313" key="13">
    <source>
        <dbReference type="Proteomes" id="UP001295444"/>
    </source>
</evidence>
<accession>A0AAD1WLH2</accession>
<dbReference type="Pfam" id="PF13620">
    <property type="entry name" value="CarboxypepD_reg"/>
    <property type="match status" value="1"/>
</dbReference>
<dbReference type="InterPro" id="IPR057246">
    <property type="entry name" value="CARBOXYPEPT_ZN_1"/>
</dbReference>
<keyword evidence="4" id="KW-0645">Protease</keyword>
<keyword evidence="3 12" id="KW-0121">Carboxypeptidase</keyword>
<comment type="similarity">
    <text evidence="2 10">Belongs to the peptidase M14 family.</text>
</comment>
<dbReference type="PANTHER" id="PTHR11532:SF84">
    <property type="entry name" value="CARBOXYPEPTIDASE M"/>
    <property type="match status" value="1"/>
</dbReference>
<dbReference type="EMBL" id="OW240920">
    <property type="protein sequence ID" value="CAH2316234.1"/>
    <property type="molecule type" value="Genomic_DNA"/>
</dbReference>
<dbReference type="PROSITE" id="PS00133">
    <property type="entry name" value="CARBOXYPEPT_ZN_2"/>
    <property type="match status" value="2"/>
</dbReference>